<comment type="caution">
    <text evidence="3">The sequence shown here is derived from an EMBL/GenBank/DDBJ whole genome shotgun (WGS) entry which is preliminary data.</text>
</comment>
<proteinExistence type="predicted"/>
<feature type="domain" description="MDMPI C-terminal" evidence="1">
    <location>
        <begin position="153"/>
        <end position="254"/>
    </location>
</feature>
<dbReference type="InterPro" id="IPR017517">
    <property type="entry name" value="Maleyloyr_isom"/>
</dbReference>
<dbReference type="NCBIfam" id="TIGR03083">
    <property type="entry name" value="maleylpyruvate isomerase family mycothiol-dependent enzyme"/>
    <property type="match status" value="1"/>
</dbReference>
<dbReference type="Gene3D" id="1.20.120.450">
    <property type="entry name" value="dinb family like domain"/>
    <property type="match status" value="1"/>
</dbReference>
<dbReference type="Pfam" id="PF11716">
    <property type="entry name" value="MDMPI_N"/>
    <property type="match status" value="1"/>
</dbReference>
<organism evidence="3 4">
    <name type="scientific">Allokutzneria oryzae</name>
    <dbReference type="NCBI Taxonomy" id="1378989"/>
    <lineage>
        <taxon>Bacteria</taxon>
        <taxon>Bacillati</taxon>
        <taxon>Actinomycetota</taxon>
        <taxon>Actinomycetes</taxon>
        <taxon>Pseudonocardiales</taxon>
        <taxon>Pseudonocardiaceae</taxon>
        <taxon>Allokutzneria</taxon>
    </lineage>
</organism>
<keyword evidence="4" id="KW-1185">Reference proteome</keyword>
<reference evidence="3 4" key="1">
    <citation type="submission" date="2024-09" db="EMBL/GenBank/DDBJ databases">
        <authorList>
            <person name="Sun Q."/>
            <person name="Mori K."/>
        </authorList>
    </citation>
    <scope>NUCLEOTIDE SEQUENCE [LARGE SCALE GENOMIC DNA]</scope>
    <source>
        <strain evidence="3 4">TBRC 7907</strain>
    </source>
</reference>
<dbReference type="InterPro" id="IPR010872">
    <property type="entry name" value="MDMPI_C-term_domain"/>
</dbReference>
<name>A0ABV6A924_9PSEU</name>
<dbReference type="GO" id="GO:0016853">
    <property type="term" value="F:isomerase activity"/>
    <property type="evidence" value="ECO:0007669"/>
    <property type="project" value="UniProtKB-KW"/>
</dbReference>
<dbReference type="PANTHER" id="PTHR40758:SF1">
    <property type="entry name" value="CONSERVED PROTEIN"/>
    <property type="match status" value="1"/>
</dbReference>
<dbReference type="SUPFAM" id="SSF109854">
    <property type="entry name" value="DinB/YfiT-like putative metalloenzymes"/>
    <property type="match status" value="1"/>
</dbReference>
<accession>A0ABV6A924</accession>
<dbReference type="Pfam" id="PF07398">
    <property type="entry name" value="MDMPI_C"/>
    <property type="match status" value="1"/>
</dbReference>
<gene>
    <name evidence="3" type="ORF">ACFFQA_37605</name>
</gene>
<dbReference type="InterPro" id="IPR024344">
    <property type="entry name" value="MDMPI_metal-binding"/>
</dbReference>
<evidence type="ECO:0000259" key="1">
    <source>
        <dbReference type="Pfam" id="PF07398"/>
    </source>
</evidence>
<evidence type="ECO:0000313" key="3">
    <source>
        <dbReference type="EMBL" id="MFB9909682.1"/>
    </source>
</evidence>
<feature type="domain" description="Mycothiol-dependent maleylpyruvate isomerase metal-binding" evidence="2">
    <location>
        <begin position="11"/>
        <end position="137"/>
    </location>
</feature>
<dbReference type="EMBL" id="JBHLZU010000037">
    <property type="protein sequence ID" value="MFB9909682.1"/>
    <property type="molecule type" value="Genomic_DNA"/>
</dbReference>
<evidence type="ECO:0000259" key="2">
    <source>
        <dbReference type="Pfam" id="PF11716"/>
    </source>
</evidence>
<evidence type="ECO:0000313" key="4">
    <source>
        <dbReference type="Proteomes" id="UP001589693"/>
    </source>
</evidence>
<dbReference type="RefSeq" id="WP_377862594.1">
    <property type="nucleotide sequence ID" value="NZ_JBHLZU010000037.1"/>
</dbReference>
<dbReference type="Proteomes" id="UP001589693">
    <property type="component" value="Unassembled WGS sequence"/>
</dbReference>
<keyword evidence="3" id="KW-0413">Isomerase</keyword>
<dbReference type="PANTHER" id="PTHR40758">
    <property type="entry name" value="CONSERVED PROTEIN"/>
    <property type="match status" value="1"/>
</dbReference>
<sequence>MSRLSFERYCAEIIAQTDLLATSIKDADMSVPVPSCPGWNVGQLVRHLGGGQRWVETIARTRATEPPSDTNFRDLSACANEDPEALVPWLVECGAGLEEALREIGPDAEVWTPLPGHRSRFFARRFAHETLVHRADAELALGIEFTAATDVLLDAVDEWLELLALPQMFEFHPGMRELLGPGRTLHFHATDTPEEAGAEWVVDLTGELIQWRSAHEKAAVAVRAPLADLLLVLYRRRPARSAGVEVIGDAELLDFWLERVGFG</sequence>
<dbReference type="InterPro" id="IPR034660">
    <property type="entry name" value="DinB/YfiT-like"/>
</dbReference>
<protein>
    <submittedName>
        <fullName evidence="3">Maleylpyruvate isomerase family mycothiol-dependent enzyme</fullName>
    </submittedName>
</protein>